<name>A0A2N5GFT9_9BACI</name>
<reference evidence="2 4" key="2">
    <citation type="submission" date="2017-12" db="EMBL/GenBank/DDBJ databases">
        <title>Comparative Functional Genomics of Dry Heat Resistant strains isolated from the Viking Spacecraft.</title>
        <authorList>
            <person name="Seuylemezian A."/>
            <person name="Cooper K."/>
            <person name="Vaishampayan P."/>
        </authorList>
    </citation>
    <scope>NUCLEOTIDE SEQUENCE [LARGE SCALE GENOMIC DNA]</scope>
    <source>
        <strain evidence="2 4">ATCC 29669</strain>
    </source>
</reference>
<dbReference type="Proteomes" id="UP000234951">
    <property type="component" value="Unassembled WGS sequence"/>
</dbReference>
<evidence type="ECO:0000313" key="3">
    <source>
        <dbReference type="Proteomes" id="UP000234951"/>
    </source>
</evidence>
<keyword evidence="4" id="KW-1185">Reference proteome</keyword>
<evidence type="ECO:0000313" key="2">
    <source>
        <dbReference type="EMBL" id="PLR91681.1"/>
    </source>
</evidence>
<protein>
    <submittedName>
        <fullName evidence="1">DNA-binding protein</fullName>
    </submittedName>
</protein>
<evidence type="ECO:0000313" key="4">
    <source>
        <dbReference type="Proteomes" id="UP000235114"/>
    </source>
</evidence>
<accession>A0A2N5GFT9</accession>
<comment type="caution">
    <text evidence="1">The sequence shown here is derived from an EMBL/GenBank/DDBJ whole genome shotgun (WGS) entry which is preliminary data.</text>
</comment>
<reference evidence="1 3" key="1">
    <citation type="submission" date="2017-11" db="EMBL/GenBank/DDBJ databases">
        <title>Comparitive Functional Genomics of Dry Heat Resistant strains isolated from the Viking Spacecraft.</title>
        <authorList>
            <person name="Seuylemezian A."/>
            <person name="Cooper K."/>
            <person name="Vaishampayan P."/>
        </authorList>
    </citation>
    <scope>NUCLEOTIDE SEQUENCE [LARGE SCALE GENOMIC DNA]</scope>
    <source>
        <strain evidence="1 3">M4.6</strain>
    </source>
</reference>
<dbReference type="GO" id="GO:0003677">
    <property type="term" value="F:DNA binding"/>
    <property type="evidence" value="ECO:0007669"/>
    <property type="project" value="UniProtKB-KW"/>
</dbReference>
<gene>
    <name evidence="1" type="ORF">CU635_22435</name>
    <name evidence="2" type="ORF">CVD25_19065</name>
</gene>
<proteinExistence type="predicted"/>
<sequence>MDEEMAIEMASIYEKIRNVANQIDNAPISDKAKQYVQLLRYSIELEKQKEKAYLELNENEKEEAQSILKEILAPELPKYLPVSEVSMMLNVSPQMVRRYCAEGKILGKRRHQDSGKWLIPTEQFLTKPEFVEYIQKKEVNRIKSIKAAQLMLQMIDEDEEDDEGFSQIWD</sequence>
<dbReference type="RefSeq" id="WP_101579574.1">
    <property type="nucleotide sequence ID" value="NZ_PGVA01000089.1"/>
</dbReference>
<evidence type="ECO:0000313" key="1">
    <source>
        <dbReference type="EMBL" id="PLR79570.1"/>
    </source>
</evidence>
<dbReference type="EMBL" id="PGVA01000089">
    <property type="protein sequence ID" value="PLR79570.1"/>
    <property type="molecule type" value="Genomic_DNA"/>
</dbReference>
<organism evidence="1 3">
    <name type="scientific">Bacillus canaveralius</name>
    <dbReference type="NCBI Taxonomy" id="1403243"/>
    <lineage>
        <taxon>Bacteria</taxon>
        <taxon>Bacillati</taxon>
        <taxon>Bacillota</taxon>
        <taxon>Bacilli</taxon>
        <taxon>Bacillales</taxon>
        <taxon>Bacillaceae</taxon>
        <taxon>Bacillus</taxon>
    </lineage>
</organism>
<dbReference type="AlphaFoldDB" id="A0A2N5GFT9"/>
<dbReference type="Proteomes" id="UP000235114">
    <property type="component" value="Unassembled WGS sequence"/>
</dbReference>
<dbReference type="OrthoDB" id="2604455at2"/>
<dbReference type="EMBL" id="PGVD01000063">
    <property type="protein sequence ID" value="PLR91681.1"/>
    <property type="molecule type" value="Genomic_DNA"/>
</dbReference>
<keyword evidence="1" id="KW-0238">DNA-binding</keyword>